<evidence type="ECO:0000313" key="4">
    <source>
        <dbReference type="Proteomes" id="UP001050691"/>
    </source>
</evidence>
<organism evidence="3 4">
    <name type="scientific">Clathrus columnatus</name>
    <dbReference type="NCBI Taxonomy" id="1419009"/>
    <lineage>
        <taxon>Eukaryota</taxon>
        <taxon>Fungi</taxon>
        <taxon>Dikarya</taxon>
        <taxon>Basidiomycota</taxon>
        <taxon>Agaricomycotina</taxon>
        <taxon>Agaricomycetes</taxon>
        <taxon>Phallomycetidae</taxon>
        <taxon>Phallales</taxon>
        <taxon>Clathraceae</taxon>
        <taxon>Clathrus</taxon>
    </lineage>
</organism>
<dbReference type="Proteomes" id="UP001050691">
    <property type="component" value="Unassembled WGS sequence"/>
</dbReference>
<reference evidence="3" key="1">
    <citation type="submission" date="2021-10" db="EMBL/GenBank/DDBJ databases">
        <title>De novo Genome Assembly of Clathrus columnatus (Basidiomycota, Fungi) Using Illumina and Nanopore Sequence Data.</title>
        <authorList>
            <person name="Ogiso-Tanaka E."/>
            <person name="Itagaki H."/>
            <person name="Hosoya T."/>
            <person name="Hosaka K."/>
        </authorList>
    </citation>
    <scope>NUCLEOTIDE SEQUENCE</scope>
    <source>
        <strain evidence="3">MO-923</strain>
    </source>
</reference>
<feature type="chain" id="PRO_5043528753" description="Polysaccharide lyase 14 domain-containing protein" evidence="1">
    <location>
        <begin position="16"/>
        <end position="286"/>
    </location>
</feature>
<sequence length="286" mass="31033">MITALQSWLFPPALTFLSGFTTSSYVNLSQITTAALADDALGVFKISSGTTHPVVTGPNSNESAWEAFYPEGSYNPNGPIRGGFGFYMTGPPSFAEQLSTANEVLTSYSVMFEPDWEWMKGGKLPGQFGGVGDLAYRCSGGRQNDRTQCFDLRLMWRANGAGEVYAYLPLSENNAQVLATVPPMSVENPDYGFSIGRGAWTFRPGAWNVVAERIKLNDPGKNNGILQIWVNGTTVIHVQGLELRNSSQSVFQGMHFQTFFGGSTSAYASPQDQKAWFSDISGAILG</sequence>
<protein>
    <recommendedName>
        <fullName evidence="2">Polysaccharide lyase 14 domain-containing protein</fullName>
    </recommendedName>
</protein>
<dbReference type="PANTHER" id="PTHR40124">
    <property type="match status" value="1"/>
</dbReference>
<feature type="domain" description="Polysaccharide lyase 14" evidence="2">
    <location>
        <begin position="59"/>
        <end position="280"/>
    </location>
</feature>
<keyword evidence="4" id="KW-1185">Reference proteome</keyword>
<evidence type="ECO:0000256" key="1">
    <source>
        <dbReference type="SAM" id="SignalP"/>
    </source>
</evidence>
<evidence type="ECO:0000313" key="3">
    <source>
        <dbReference type="EMBL" id="GJJ13470.1"/>
    </source>
</evidence>
<keyword evidence="1" id="KW-0732">Signal</keyword>
<dbReference type="EMBL" id="BPWL01000008">
    <property type="protein sequence ID" value="GJJ13470.1"/>
    <property type="molecule type" value="Genomic_DNA"/>
</dbReference>
<name>A0AAV5AGJ3_9AGAM</name>
<dbReference type="Pfam" id="PF21294">
    <property type="entry name" value="Polysacc_lyase_14"/>
    <property type="match status" value="1"/>
</dbReference>
<dbReference type="Gene3D" id="2.60.120.200">
    <property type="match status" value="1"/>
</dbReference>
<dbReference type="AlphaFoldDB" id="A0AAV5AGJ3"/>
<evidence type="ECO:0000259" key="2">
    <source>
        <dbReference type="Pfam" id="PF21294"/>
    </source>
</evidence>
<dbReference type="InterPro" id="IPR048958">
    <property type="entry name" value="Polysacc_lyase_14"/>
</dbReference>
<gene>
    <name evidence="3" type="ORF">Clacol_007724</name>
</gene>
<accession>A0AAV5AGJ3</accession>
<proteinExistence type="predicted"/>
<comment type="caution">
    <text evidence="3">The sequence shown here is derived from an EMBL/GenBank/DDBJ whole genome shotgun (WGS) entry which is preliminary data.</text>
</comment>
<dbReference type="PANTHER" id="PTHR40124:SF1">
    <property type="entry name" value="DISAGGREGATASE RELATED REPEAT PROTEIN"/>
    <property type="match status" value="1"/>
</dbReference>
<feature type="signal peptide" evidence="1">
    <location>
        <begin position="1"/>
        <end position="15"/>
    </location>
</feature>